<evidence type="ECO:0000313" key="1">
    <source>
        <dbReference type="EMBL" id="OLQ06777.1"/>
    </source>
</evidence>
<dbReference type="AlphaFoldDB" id="A0A1Q9EHB9"/>
<keyword evidence="2" id="KW-1185">Reference proteome</keyword>
<dbReference type="OrthoDB" id="411371at2759"/>
<accession>A0A1Q9EHB9</accession>
<sequence length="251" mass="27952">MEYIALVQRTRDRYYEGDECEMNKFDEMMAFLAARDPNFCQVVAVDAEFGVFGRAWCMAEMAQASKLGIRTHLKLRDKEGLVRTGAKLRDLDVREMEASREEDVVHILAKIPDTDAFNASLQSLIFDSRSGLLAAWRDLDSSRQMGEAGRLLFWISADSSATGVAACVEVLGVLTPAAGANARRLVIRASAIPAEACRPTEAKARPEAEREELEDRPFSPFLDLHWLVVLMDSSTEPTRTPGAQLGRRLGW</sequence>
<name>A0A1Q9EHB9_SYMMI</name>
<proteinExistence type="predicted"/>
<protein>
    <submittedName>
        <fullName evidence="1">Uncharacterized protein</fullName>
    </submittedName>
</protein>
<dbReference type="EMBL" id="LSRX01000152">
    <property type="protein sequence ID" value="OLQ06777.1"/>
    <property type="molecule type" value="Genomic_DNA"/>
</dbReference>
<gene>
    <name evidence="1" type="ORF">AK812_SmicGene9893</name>
</gene>
<organism evidence="1 2">
    <name type="scientific">Symbiodinium microadriaticum</name>
    <name type="common">Dinoflagellate</name>
    <name type="synonym">Zooxanthella microadriatica</name>
    <dbReference type="NCBI Taxonomy" id="2951"/>
    <lineage>
        <taxon>Eukaryota</taxon>
        <taxon>Sar</taxon>
        <taxon>Alveolata</taxon>
        <taxon>Dinophyceae</taxon>
        <taxon>Suessiales</taxon>
        <taxon>Symbiodiniaceae</taxon>
        <taxon>Symbiodinium</taxon>
    </lineage>
</organism>
<evidence type="ECO:0000313" key="2">
    <source>
        <dbReference type="Proteomes" id="UP000186817"/>
    </source>
</evidence>
<dbReference type="Proteomes" id="UP000186817">
    <property type="component" value="Unassembled WGS sequence"/>
</dbReference>
<reference evidence="1 2" key="1">
    <citation type="submission" date="2016-02" db="EMBL/GenBank/DDBJ databases">
        <title>Genome analysis of coral dinoflagellate symbionts highlights evolutionary adaptations to a symbiotic lifestyle.</title>
        <authorList>
            <person name="Aranda M."/>
            <person name="Li Y."/>
            <person name="Liew Y.J."/>
            <person name="Baumgarten S."/>
            <person name="Simakov O."/>
            <person name="Wilson M."/>
            <person name="Piel J."/>
            <person name="Ashoor H."/>
            <person name="Bougouffa S."/>
            <person name="Bajic V.B."/>
            <person name="Ryu T."/>
            <person name="Ravasi T."/>
            <person name="Bayer T."/>
            <person name="Micklem G."/>
            <person name="Kim H."/>
            <person name="Bhak J."/>
            <person name="Lajeunesse T.C."/>
            <person name="Voolstra C.R."/>
        </authorList>
    </citation>
    <scope>NUCLEOTIDE SEQUENCE [LARGE SCALE GENOMIC DNA]</scope>
    <source>
        <strain evidence="1 2">CCMP2467</strain>
    </source>
</reference>
<comment type="caution">
    <text evidence="1">The sequence shown here is derived from an EMBL/GenBank/DDBJ whole genome shotgun (WGS) entry which is preliminary data.</text>
</comment>